<feature type="transmembrane region" description="Helical" evidence="1">
    <location>
        <begin position="178"/>
        <end position="196"/>
    </location>
</feature>
<dbReference type="PANTHER" id="PTHR37490">
    <property type="entry name" value="EXPRESSED PROTEIN"/>
    <property type="match status" value="1"/>
</dbReference>
<feature type="transmembrane region" description="Helical" evidence="1">
    <location>
        <begin position="22"/>
        <end position="43"/>
    </location>
</feature>
<gene>
    <name evidence="2" type="ORF">BDY17DRAFT_112919</name>
</gene>
<keyword evidence="1" id="KW-0472">Membrane</keyword>
<dbReference type="RefSeq" id="XP_033592439.1">
    <property type="nucleotide sequence ID" value="XM_033729236.1"/>
</dbReference>
<protein>
    <submittedName>
        <fullName evidence="2">Uncharacterized protein</fullName>
    </submittedName>
</protein>
<feature type="transmembrane region" description="Helical" evidence="1">
    <location>
        <begin position="153"/>
        <end position="172"/>
    </location>
</feature>
<keyword evidence="3" id="KW-1185">Reference proteome</keyword>
<reference evidence="2" key="1">
    <citation type="journal article" date="2020" name="Stud. Mycol.">
        <title>101 Dothideomycetes genomes: a test case for predicting lifestyles and emergence of pathogens.</title>
        <authorList>
            <person name="Haridas S."/>
            <person name="Albert R."/>
            <person name="Binder M."/>
            <person name="Bloem J."/>
            <person name="Labutti K."/>
            <person name="Salamov A."/>
            <person name="Andreopoulos B."/>
            <person name="Baker S."/>
            <person name="Barry K."/>
            <person name="Bills G."/>
            <person name="Bluhm B."/>
            <person name="Cannon C."/>
            <person name="Castanera R."/>
            <person name="Culley D."/>
            <person name="Daum C."/>
            <person name="Ezra D."/>
            <person name="Gonzalez J."/>
            <person name="Henrissat B."/>
            <person name="Kuo A."/>
            <person name="Liang C."/>
            <person name="Lipzen A."/>
            <person name="Lutzoni F."/>
            <person name="Magnuson J."/>
            <person name="Mondo S."/>
            <person name="Nolan M."/>
            <person name="Ohm R."/>
            <person name="Pangilinan J."/>
            <person name="Park H.-J."/>
            <person name="Ramirez L."/>
            <person name="Alfaro M."/>
            <person name="Sun H."/>
            <person name="Tritt A."/>
            <person name="Yoshinaga Y."/>
            <person name="Zwiers L.-H."/>
            <person name="Turgeon B."/>
            <person name="Goodwin S."/>
            <person name="Spatafora J."/>
            <person name="Crous P."/>
            <person name="Grigoriev I."/>
        </authorList>
    </citation>
    <scope>NUCLEOTIDE SEQUENCE</scope>
    <source>
        <strain evidence="2">CBS 113389</strain>
    </source>
</reference>
<dbReference type="Proteomes" id="UP000799767">
    <property type="component" value="Unassembled WGS sequence"/>
</dbReference>
<keyword evidence="1" id="KW-0812">Transmembrane</keyword>
<evidence type="ECO:0000256" key="1">
    <source>
        <dbReference type="SAM" id="Phobius"/>
    </source>
</evidence>
<feature type="transmembrane region" description="Helical" evidence="1">
    <location>
        <begin position="297"/>
        <end position="315"/>
    </location>
</feature>
<dbReference type="GeneID" id="54470238"/>
<evidence type="ECO:0000313" key="3">
    <source>
        <dbReference type="Proteomes" id="UP000799767"/>
    </source>
</evidence>
<proteinExistence type="predicted"/>
<dbReference type="EMBL" id="MU001633">
    <property type="protein sequence ID" value="KAF2485870.1"/>
    <property type="molecule type" value="Genomic_DNA"/>
</dbReference>
<dbReference type="OrthoDB" id="28755at2759"/>
<feature type="transmembrane region" description="Helical" evidence="1">
    <location>
        <begin position="254"/>
        <end position="277"/>
    </location>
</feature>
<sequence length="728" mass="81571">MDDDDLPDGSPPPQTPRPWSSFFHTLLHSCILAYSILTTRYLLVNGYHYPMHLLRIQTFTAIAIHLFELLARILRNALSPTHDTPEQPAWRSIVKYLRQAGITYATFCISAAIALVAGYETLQHLPTLSALAVTLLCLYHLGQTNDQSSPFDIRRCATILLFVCSLFATYLLDTHIDFKILGGVAVIGLCAAAVQIQRRWSLTKQETLDFDLDEIPRLWLGFAAVMIMFILANWGCWKFENWMWTSVNWNETRWLALLIGNLVSTTLVLRTAALSFYTPPEQHATDPTIRDSTQSMFSLWSVLIITAVAGPLLRIASSMSAWQYVACFSMMEAAVMIQQCSREPRGGYERVSTTTVLPLSNGDTENNGDLPPSSGWKASIGTHGPGGNFVNESRRSYAWMTYASTLLRAFLMLALFLATNCSLLNTTLPRHPLGQVLPTPPINVNRSLDLVVCRYHEPTTSIVTQLNQLMELPATQGLNIRVLVYDKGNTTTATDLQTELSSKLQRSPQEIIVEARPNVGRDAEAYLYHIDSHWDSLAHHTLFMQAEMHELFLAKTRLDEYFVAETGFLSLSDSITCKDYEHCTDHSTWSETPQMLDHLLGAAGGTRASDGLLLTYRGQFIASSARMKASGRAYFADLLRELNDSQSHAHSEEYASPPWLPGKTDSMSNPLFGYTMERMWPAVFQCSEPQIAQSCPSLVAGLLRQAIFWEKRDLEECQCLDGDPSDVR</sequence>
<organism evidence="2 3">
    <name type="scientific">Neohortaea acidophila</name>
    <dbReference type="NCBI Taxonomy" id="245834"/>
    <lineage>
        <taxon>Eukaryota</taxon>
        <taxon>Fungi</taxon>
        <taxon>Dikarya</taxon>
        <taxon>Ascomycota</taxon>
        <taxon>Pezizomycotina</taxon>
        <taxon>Dothideomycetes</taxon>
        <taxon>Dothideomycetidae</taxon>
        <taxon>Mycosphaerellales</taxon>
        <taxon>Teratosphaeriaceae</taxon>
        <taxon>Neohortaea</taxon>
    </lineage>
</organism>
<feature type="transmembrane region" description="Helical" evidence="1">
    <location>
        <begin position="397"/>
        <end position="418"/>
    </location>
</feature>
<accession>A0A6A6Q0D5</accession>
<name>A0A6A6Q0D5_9PEZI</name>
<feature type="transmembrane region" description="Helical" evidence="1">
    <location>
        <begin position="217"/>
        <end position="234"/>
    </location>
</feature>
<feature type="transmembrane region" description="Helical" evidence="1">
    <location>
        <begin position="101"/>
        <end position="119"/>
    </location>
</feature>
<keyword evidence="1" id="KW-1133">Transmembrane helix</keyword>
<dbReference type="PANTHER" id="PTHR37490:SF1">
    <property type="entry name" value="GLYCOSYLTRANSFERASE 2-LIKE DOMAIN-CONTAINING PROTEIN"/>
    <property type="match status" value="1"/>
</dbReference>
<evidence type="ECO:0000313" key="2">
    <source>
        <dbReference type="EMBL" id="KAF2485870.1"/>
    </source>
</evidence>
<dbReference type="AlphaFoldDB" id="A0A6A6Q0D5"/>